<sequence>MLICSSEKAPVTSKLFKYRPLEDPEKQIRLFSLDEHGWLYTFTRALSLDEAETRISISGCLNHVSLNDDIPEYVALSYTWGSPDAPLRISVDGSCLEVTANLHSVLKVLAKLRHLRGRPLWIDAICIDQKDDKEKSFQVPLMGHIFSQASEVLAWIGDEEDGSCDVLYTLAALGGHFESQNSASTMHTTRWSAQQKALRRANLDQTRKLFMRAWWHRVWVIQEVTLARSAHVMCGTRLFPWTNIVTGLGYFELKHQTFSKFGWDSEFREIYGPVEHFLIFRESLQRAQLDAREDSQEHAECDSKNKTKGKSQDSAAFESFSETGLTLEEALECLMRLDDENLEASNDKDRVYAFLAFLPRRTRALIPVDYSKSTKMSHILDEITWVMFQRHGPRILACSRSSPARAKGLSSWHIDWTRINLDFAMYDPIGNPRSGVGAEWFLRASETNDDRSRIPIEGIKLSTVGMFASFDMETLSSVKALSQSHDSSRVKALKTWMKMMKNLVEKSSVNEPLSTSRRSSMDDLWLVAIAGYQHNRLLAGSSLLSKYDPLQTKPSCSEPLMKLRYHCDLCDIDADDASALSESEVQKLRRDWESRHLQRLHENFQIMMDEVEPNEEADFHTAVMSYWRRLRINGNKGFVTPNGRAGLGPETMRTDDLIVIFKGCEFPFVIRPSCKERKEYELVGACYVDGIMDGEAMKDNPEFEEMFLV</sequence>
<dbReference type="Proteomes" id="UP001365128">
    <property type="component" value="Unassembled WGS sequence"/>
</dbReference>
<feature type="domain" description="Heterokaryon incompatibility" evidence="2">
    <location>
        <begin position="73"/>
        <end position="223"/>
    </location>
</feature>
<gene>
    <name evidence="3" type="ORF">IWX46DRAFT_43107</name>
</gene>
<dbReference type="Pfam" id="PF26639">
    <property type="entry name" value="Het-6_barrel"/>
    <property type="match status" value="1"/>
</dbReference>
<evidence type="ECO:0000256" key="1">
    <source>
        <dbReference type="SAM" id="MobiDB-lite"/>
    </source>
</evidence>
<accession>A0ABR1MGV1</accession>
<dbReference type="InterPro" id="IPR010730">
    <property type="entry name" value="HET"/>
</dbReference>
<evidence type="ECO:0000259" key="2">
    <source>
        <dbReference type="Pfam" id="PF06985"/>
    </source>
</evidence>
<dbReference type="PANTHER" id="PTHR24148:SF73">
    <property type="entry name" value="HET DOMAIN PROTEIN (AFU_ORTHOLOGUE AFUA_8G01020)"/>
    <property type="match status" value="1"/>
</dbReference>
<dbReference type="PANTHER" id="PTHR24148">
    <property type="entry name" value="ANKYRIN REPEAT DOMAIN-CONTAINING PROTEIN 39 HOMOLOG-RELATED"/>
    <property type="match status" value="1"/>
</dbReference>
<proteinExistence type="predicted"/>
<protein>
    <submittedName>
        <fullName evidence="3">Heterokaryon incompatibility protein-domain-containing protein</fullName>
    </submittedName>
</protein>
<keyword evidence="4" id="KW-1185">Reference proteome</keyword>
<feature type="region of interest" description="Disordered" evidence="1">
    <location>
        <begin position="291"/>
        <end position="316"/>
    </location>
</feature>
<dbReference type="EMBL" id="JBBPDW010000010">
    <property type="protein sequence ID" value="KAK7548857.1"/>
    <property type="molecule type" value="Genomic_DNA"/>
</dbReference>
<feature type="compositionally biased region" description="Basic and acidic residues" evidence="1">
    <location>
        <begin position="291"/>
        <end position="305"/>
    </location>
</feature>
<dbReference type="InterPro" id="IPR052895">
    <property type="entry name" value="HetReg/Transcr_Mod"/>
</dbReference>
<evidence type="ECO:0000313" key="4">
    <source>
        <dbReference type="Proteomes" id="UP001365128"/>
    </source>
</evidence>
<evidence type="ECO:0000313" key="3">
    <source>
        <dbReference type="EMBL" id="KAK7548857.1"/>
    </source>
</evidence>
<comment type="caution">
    <text evidence="3">The sequence shown here is derived from an EMBL/GenBank/DDBJ whole genome shotgun (WGS) entry which is preliminary data.</text>
</comment>
<organism evidence="3 4">
    <name type="scientific">Phyllosticta citricarpa</name>
    <dbReference type="NCBI Taxonomy" id="55181"/>
    <lineage>
        <taxon>Eukaryota</taxon>
        <taxon>Fungi</taxon>
        <taxon>Dikarya</taxon>
        <taxon>Ascomycota</taxon>
        <taxon>Pezizomycotina</taxon>
        <taxon>Dothideomycetes</taxon>
        <taxon>Dothideomycetes incertae sedis</taxon>
        <taxon>Botryosphaeriales</taxon>
        <taxon>Phyllostictaceae</taxon>
        <taxon>Phyllosticta</taxon>
    </lineage>
</organism>
<name>A0ABR1MGV1_9PEZI</name>
<dbReference type="Pfam" id="PF06985">
    <property type="entry name" value="HET"/>
    <property type="match status" value="1"/>
</dbReference>
<reference evidence="3 4" key="1">
    <citation type="submission" date="2024-04" db="EMBL/GenBank/DDBJ databases">
        <title>Phyllosticta paracitricarpa is synonymous to the EU quarantine fungus P. citricarpa based on phylogenomic analyses.</title>
        <authorList>
            <consortium name="Lawrence Berkeley National Laboratory"/>
            <person name="Van Ingen-Buijs V.A."/>
            <person name="Van Westerhoven A.C."/>
            <person name="Haridas S."/>
            <person name="Skiadas P."/>
            <person name="Martin F."/>
            <person name="Groenewald J.Z."/>
            <person name="Crous P.W."/>
            <person name="Seidl M.F."/>
        </authorList>
    </citation>
    <scope>NUCLEOTIDE SEQUENCE [LARGE SCALE GENOMIC DNA]</scope>
    <source>
        <strain evidence="3 4">CBS 122670</strain>
    </source>
</reference>